<feature type="compositionally biased region" description="Basic and acidic residues" evidence="1">
    <location>
        <begin position="375"/>
        <end position="385"/>
    </location>
</feature>
<dbReference type="WBParaSite" id="TASK_0000532501-mRNA-1">
    <property type="protein sequence ID" value="TASK_0000532501-mRNA-1"/>
    <property type="gene ID" value="TASK_0000532501"/>
</dbReference>
<protein>
    <submittedName>
        <fullName evidence="4">Rho-GAP domain-containing protein</fullName>
    </submittedName>
</protein>
<gene>
    <name evidence="2" type="ORF">TASK_LOCUS5326</name>
</gene>
<dbReference type="AlphaFoldDB" id="A0A0R3W5D6"/>
<evidence type="ECO:0000313" key="4">
    <source>
        <dbReference type="WBParaSite" id="TASK_0000532501-mRNA-1"/>
    </source>
</evidence>
<feature type="region of interest" description="Disordered" evidence="1">
    <location>
        <begin position="375"/>
        <end position="394"/>
    </location>
</feature>
<evidence type="ECO:0000256" key="1">
    <source>
        <dbReference type="SAM" id="MobiDB-lite"/>
    </source>
</evidence>
<reference evidence="4" key="1">
    <citation type="submission" date="2016-04" db="UniProtKB">
        <authorList>
            <consortium name="WormBaseParasite"/>
        </authorList>
    </citation>
    <scope>IDENTIFICATION</scope>
</reference>
<dbReference type="Proteomes" id="UP000282613">
    <property type="component" value="Unassembled WGS sequence"/>
</dbReference>
<evidence type="ECO:0000313" key="3">
    <source>
        <dbReference type="Proteomes" id="UP000282613"/>
    </source>
</evidence>
<dbReference type="OrthoDB" id="6247869at2759"/>
<organism evidence="4">
    <name type="scientific">Taenia asiatica</name>
    <name type="common">Asian tapeworm</name>
    <dbReference type="NCBI Taxonomy" id="60517"/>
    <lineage>
        <taxon>Eukaryota</taxon>
        <taxon>Metazoa</taxon>
        <taxon>Spiralia</taxon>
        <taxon>Lophotrochozoa</taxon>
        <taxon>Platyhelminthes</taxon>
        <taxon>Cestoda</taxon>
        <taxon>Eucestoda</taxon>
        <taxon>Cyclophyllidea</taxon>
        <taxon>Taeniidae</taxon>
        <taxon>Taenia</taxon>
    </lineage>
</organism>
<feature type="region of interest" description="Disordered" evidence="1">
    <location>
        <begin position="79"/>
        <end position="118"/>
    </location>
</feature>
<proteinExistence type="predicted"/>
<accession>A0A0R3W5D6</accession>
<reference evidence="2 3" key="2">
    <citation type="submission" date="2018-11" db="EMBL/GenBank/DDBJ databases">
        <authorList>
            <consortium name="Pathogen Informatics"/>
        </authorList>
    </citation>
    <scope>NUCLEOTIDE SEQUENCE [LARGE SCALE GENOMIC DNA]</scope>
</reference>
<keyword evidence="3" id="KW-1185">Reference proteome</keyword>
<sequence>MTEAQSMKSRRSRKSTAKLEIVETVPPSKRLLDPLPTAPSAADPQQRIIGKIDRSALTLYLQILASSDYVLPNADADPISPETIQKSPRTKKAQPRQLGDRISSKSRRPSIFLPDLSPKEDSKLSKEFLFKQTLALGASDVVRDALIKRELSLADFRPLKAPFVPYILKVLVNSIEADCNRLGWDAIFNQSSSNQRELAELHSCLLIQNWNHHHHVKRQIGAIALPLKITTLRVILGGFKQKPLHFNKQVLKEVIRKPLFDLFLRPNPGIKSLVRHTSLPCNRTTMDTLAFMMFHLQHAWEHGSNPIATRGILAKLYGPLLVSFSERPEIIDQDPMDYKTEEAAILEVVLEVCNSQFWDNLSMLKLHLAFDSEQHEEEKEVGVNEDKEEGEEEGIDSLEDLNVRTSDEPSEYENETWFSNLFALDMCARRPSLTAPKPKSPIMPWGSSIFADCRARPRVVFRPKETPAQRIERAKREVAEVLNCSVHDWKPSPLHEDLQRGPPSHLGDMQLYHVYLRRRLRSTTAILRDVMREARLPTRKHLPKVMQVPARVQTHLTCPPTPPLPSPIQESNFDG</sequence>
<dbReference type="EMBL" id="UYRS01018407">
    <property type="protein sequence ID" value="VDK34885.1"/>
    <property type="molecule type" value="Genomic_DNA"/>
</dbReference>
<evidence type="ECO:0000313" key="2">
    <source>
        <dbReference type="EMBL" id="VDK34885.1"/>
    </source>
</evidence>
<name>A0A0R3W5D6_TAEAS</name>